<keyword evidence="5" id="KW-0963">Cytoplasm</keyword>
<comment type="similarity">
    <text evidence="2">Belongs to the methyltransferase superfamily. L-isoaspartyl/D-aspartyl protein methyltransferase family.</text>
</comment>
<accession>E4N8A2</accession>
<dbReference type="SUPFAM" id="SSF53335">
    <property type="entry name" value="S-adenosyl-L-methionine-dependent methyltransferases"/>
    <property type="match status" value="1"/>
</dbReference>
<dbReference type="InterPro" id="IPR029063">
    <property type="entry name" value="SAM-dependent_MTases_sf"/>
</dbReference>
<dbReference type="GO" id="GO:0004719">
    <property type="term" value="F:protein-L-isoaspartate (D-aspartate) O-methyltransferase activity"/>
    <property type="evidence" value="ECO:0007669"/>
    <property type="project" value="UniProtKB-EC"/>
</dbReference>
<evidence type="ECO:0000256" key="10">
    <source>
        <dbReference type="ARBA" id="ARBA00031323"/>
    </source>
</evidence>
<evidence type="ECO:0000256" key="7">
    <source>
        <dbReference type="ARBA" id="ARBA00022679"/>
    </source>
</evidence>
<evidence type="ECO:0000256" key="11">
    <source>
        <dbReference type="ARBA" id="ARBA00031350"/>
    </source>
</evidence>
<protein>
    <recommendedName>
        <fullName evidence="4">Protein-L-isoaspartate O-methyltransferase</fullName>
        <ecNumber evidence="3">2.1.1.77</ecNumber>
    </recommendedName>
    <alternativeName>
        <fullName evidence="11">L-isoaspartyl protein carboxyl methyltransferase</fullName>
    </alternativeName>
    <alternativeName>
        <fullName evidence="9">Protein L-isoaspartyl methyltransferase</fullName>
    </alternativeName>
    <alternativeName>
        <fullName evidence="10">Protein-beta-aspartate methyltransferase</fullName>
    </alternativeName>
</protein>
<keyword evidence="8" id="KW-0949">S-adenosyl-L-methionine</keyword>
<gene>
    <name evidence="12" type="ordered locus">KSE_16060</name>
</gene>
<dbReference type="HOGENOM" id="CLU_037629_0_1_11"/>
<dbReference type="STRING" id="452652.KSE_16060"/>
<dbReference type="PATRIC" id="fig|452652.3.peg.1608"/>
<dbReference type="Gene3D" id="3.40.50.150">
    <property type="entry name" value="Vaccinia Virus protein VP39"/>
    <property type="match status" value="1"/>
</dbReference>
<evidence type="ECO:0000256" key="1">
    <source>
        <dbReference type="ARBA" id="ARBA00004496"/>
    </source>
</evidence>
<keyword evidence="7 12" id="KW-0808">Transferase</keyword>
<dbReference type="EMBL" id="AP010968">
    <property type="protein sequence ID" value="BAJ27433.1"/>
    <property type="molecule type" value="Genomic_DNA"/>
</dbReference>
<evidence type="ECO:0000256" key="6">
    <source>
        <dbReference type="ARBA" id="ARBA00022603"/>
    </source>
</evidence>
<organism evidence="12 13">
    <name type="scientific">Kitasatospora setae (strain ATCC 33774 / DSM 43861 / JCM 3304 / KCC A-0304 / NBRC 14216 / KM-6054)</name>
    <name type="common">Streptomyces setae</name>
    <dbReference type="NCBI Taxonomy" id="452652"/>
    <lineage>
        <taxon>Bacteria</taxon>
        <taxon>Bacillati</taxon>
        <taxon>Actinomycetota</taxon>
        <taxon>Actinomycetes</taxon>
        <taxon>Kitasatosporales</taxon>
        <taxon>Streptomycetaceae</taxon>
        <taxon>Kitasatospora</taxon>
    </lineage>
</organism>
<evidence type="ECO:0000256" key="8">
    <source>
        <dbReference type="ARBA" id="ARBA00022691"/>
    </source>
</evidence>
<evidence type="ECO:0000256" key="2">
    <source>
        <dbReference type="ARBA" id="ARBA00005369"/>
    </source>
</evidence>
<evidence type="ECO:0000256" key="4">
    <source>
        <dbReference type="ARBA" id="ARBA00013346"/>
    </source>
</evidence>
<evidence type="ECO:0000313" key="13">
    <source>
        <dbReference type="Proteomes" id="UP000007076"/>
    </source>
</evidence>
<dbReference type="Proteomes" id="UP000007076">
    <property type="component" value="Chromosome"/>
</dbReference>
<dbReference type="PANTHER" id="PTHR11579">
    <property type="entry name" value="PROTEIN-L-ISOASPARTATE O-METHYLTRANSFERASE"/>
    <property type="match status" value="1"/>
</dbReference>
<dbReference type="KEGG" id="ksk:KSE_16060"/>
<dbReference type="GO" id="GO:0005737">
    <property type="term" value="C:cytoplasm"/>
    <property type="evidence" value="ECO:0007669"/>
    <property type="project" value="UniProtKB-SubCell"/>
</dbReference>
<dbReference type="eggNOG" id="COG2518">
    <property type="taxonomic scope" value="Bacteria"/>
</dbReference>
<dbReference type="CDD" id="cd02440">
    <property type="entry name" value="AdoMet_MTases"/>
    <property type="match status" value="1"/>
</dbReference>
<evidence type="ECO:0000256" key="9">
    <source>
        <dbReference type="ARBA" id="ARBA00030757"/>
    </source>
</evidence>
<reference evidence="12 13" key="1">
    <citation type="journal article" date="2010" name="DNA Res.">
        <title>Genome sequence of Kitasatospora setae NBRC 14216T: an evolutionary snapshot of the family Streptomycetaceae.</title>
        <authorList>
            <person name="Ichikawa N."/>
            <person name="Oguchi A."/>
            <person name="Ikeda H."/>
            <person name="Ishikawa J."/>
            <person name="Kitani S."/>
            <person name="Watanabe Y."/>
            <person name="Nakamura S."/>
            <person name="Katano Y."/>
            <person name="Kishi E."/>
            <person name="Sasagawa M."/>
            <person name="Ankai A."/>
            <person name="Fukui S."/>
            <person name="Hashimoto Y."/>
            <person name="Kamata S."/>
            <person name="Otoguro M."/>
            <person name="Tanikawa S."/>
            <person name="Nihira T."/>
            <person name="Horinouchi S."/>
            <person name="Ohnishi Y."/>
            <person name="Hayakawa M."/>
            <person name="Kuzuyama T."/>
            <person name="Arisawa A."/>
            <person name="Nomoto F."/>
            <person name="Miura H."/>
            <person name="Takahashi Y."/>
            <person name="Fujita N."/>
        </authorList>
    </citation>
    <scope>NUCLEOTIDE SEQUENCE [LARGE SCALE GENOMIC DNA]</scope>
    <source>
        <strain evidence="13">ATCC 33774 / DSM 43861 / JCM 3304 / KCC A-0304 / NBRC 14216 / KM-6054</strain>
    </source>
</reference>
<dbReference type="PANTHER" id="PTHR11579:SF0">
    <property type="entry name" value="PROTEIN-L-ISOASPARTATE(D-ASPARTATE) O-METHYLTRANSFERASE"/>
    <property type="match status" value="1"/>
</dbReference>
<sequence length="398" mass="43648">MTDHVHQSERAALRGLLSAVSEDLGHDVAPEWVAAAEAAPRTLFLPDRIWLGDEHGGYTPCDRQSDPVGWAAATYSNAPVVTQVNDGKDPGDDPWPSSSASAPAIVFRMLDMLDLHDGATVLEIGTGTGLTAAYMSHRLGSENVVTVEVDPEVTELARGNLARAGFHPEVVCGDGTRGWGLRAPYDRVSVTCALRSVPAALIEQTGRGGKILTPWDNPWICWGLLLLTVTGGGNAEGRFSPYSAFMLARNQRTDLRIYRDVVRDEHLPEESRTELPAHDIAADGWELAFTLGMLLGDVWKAWDNEPDVDGVARRLWLATTDATSWAAVDRAGEGSDGFTVWQYGERRLWDEVAEGYAWWHAQGEPGPERFGLTVTPDGTHRFWLDRPENSVRVRSERG</sequence>
<keyword evidence="6 12" id="KW-0489">Methyltransferase</keyword>
<keyword evidence="13" id="KW-1185">Reference proteome</keyword>
<dbReference type="AlphaFoldDB" id="E4N8A2"/>
<comment type="subcellular location">
    <subcellularLocation>
        <location evidence="1">Cytoplasm</location>
    </subcellularLocation>
</comment>
<name>E4N8A2_KITSK</name>
<dbReference type="GO" id="GO:0032259">
    <property type="term" value="P:methylation"/>
    <property type="evidence" value="ECO:0007669"/>
    <property type="project" value="UniProtKB-KW"/>
</dbReference>
<evidence type="ECO:0000256" key="5">
    <source>
        <dbReference type="ARBA" id="ARBA00022490"/>
    </source>
</evidence>
<evidence type="ECO:0000313" key="12">
    <source>
        <dbReference type="EMBL" id="BAJ27433.1"/>
    </source>
</evidence>
<dbReference type="Pfam" id="PF01135">
    <property type="entry name" value="PCMT"/>
    <property type="match status" value="1"/>
</dbReference>
<evidence type="ECO:0000256" key="3">
    <source>
        <dbReference type="ARBA" id="ARBA00011890"/>
    </source>
</evidence>
<dbReference type="InterPro" id="IPR000682">
    <property type="entry name" value="PCMT"/>
</dbReference>
<dbReference type="EC" id="2.1.1.77" evidence="3"/>
<dbReference type="RefSeq" id="WP_014134751.1">
    <property type="nucleotide sequence ID" value="NC_016109.1"/>
</dbReference>
<proteinExistence type="inferred from homology"/>